<comment type="similarity">
    <text evidence="1">Belongs to the ribosome association toxin RatA family.</text>
</comment>
<dbReference type="PANTHER" id="PTHR12901">
    <property type="entry name" value="SPERM PROTEIN HOMOLOG"/>
    <property type="match status" value="1"/>
</dbReference>
<dbReference type="InterPro" id="IPR044996">
    <property type="entry name" value="COQ10-like"/>
</dbReference>
<name>A0A133XLP5_9RHOO</name>
<reference evidence="3 4" key="1">
    <citation type="submission" date="2015-12" db="EMBL/GenBank/DDBJ databases">
        <title>Nitrous oxide reduction kinetics distinguish bacteria harboring typical versus atypical NosZ.</title>
        <authorList>
            <person name="Yoon S."/>
            <person name="Nissen S."/>
            <person name="Park D."/>
            <person name="Sanford R.A."/>
            <person name="Loeffler F.E."/>
        </authorList>
    </citation>
    <scope>NUCLEOTIDE SEQUENCE [LARGE SCALE GENOMIC DNA]</scope>
    <source>
        <strain evidence="3 4">ATCC BAA-841</strain>
    </source>
</reference>
<evidence type="ECO:0000256" key="1">
    <source>
        <dbReference type="ARBA" id="ARBA00008918"/>
    </source>
</evidence>
<dbReference type="InterPro" id="IPR005031">
    <property type="entry name" value="COQ10_START"/>
</dbReference>
<dbReference type="PANTHER" id="PTHR12901:SF10">
    <property type="entry name" value="COENZYME Q-BINDING PROTEIN COQ10, MITOCHONDRIAL"/>
    <property type="match status" value="1"/>
</dbReference>
<evidence type="ECO:0000313" key="3">
    <source>
        <dbReference type="EMBL" id="KXB31851.1"/>
    </source>
</evidence>
<feature type="domain" description="Coenzyme Q-binding protein COQ10 START" evidence="2">
    <location>
        <begin position="10"/>
        <end position="134"/>
    </location>
</feature>
<dbReference type="AlphaFoldDB" id="A0A133XLP5"/>
<accession>A0A133XLP5</accession>
<keyword evidence="4" id="KW-1185">Reference proteome</keyword>
<dbReference type="RefSeq" id="WP_066881537.1">
    <property type="nucleotide sequence ID" value="NZ_LODL01000010.1"/>
</dbReference>
<dbReference type="InterPro" id="IPR023393">
    <property type="entry name" value="START-like_dom_sf"/>
</dbReference>
<proteinExistence type="inferred from homology"/>
<dbReference type="Pfam" id="PF03364">
    <property type="entry name" value="Polyketide_cyc"/>
    <property type="match status" value="1"/>
</dbReference>
<gene>
    <name evidence="3" type="ORF">AT959_05770</name>
</gene>
<evidence type="ECO:0000313" key="4">
    <source>
        <dbReference type="Proteomes" id="UP000070186"/>
    </source>
</evidence>
<organism evidence="3 4">
    <name type="scientific">Dechloromonas denitrificans</name>
    <dbReference type="NCBI Taxonomy" id="281362"/>
    <lineage>
        <taxon>Bacteria</taxon>
        <taxon>Pseudomonadati</taxon>
        <taxon>Pseudomonadota</taxon>
        <taxon>Betaproteobacteria</taxon>
        <taxon>Rhodocyclales</taxon>
        <taxon>Azonexaceae</taxon>
        <taxon>Dechloromonas</taxon>
    </lineage>
</organism>
<protein>
    <submittedName>
        <fullName evidence="3">Cyclase</fullName>
    </submittedName>
</protein>
<dbReference type="CDD" id="cd07813">
    <property type="entry name" value="COQ10p_like"/>
    <property type="match status" value="1"/>
</dbReference>
<dbReference type="GO" id="GO:0048039">
    <property type="term" value="F:ubiquinone binding"/>
    <property type="evidence" value="ECO:0007669"/>
    <property type="project" value="InterPro"/>
</dbReference>
<comment type="caution">
    <text evidence="3">The sequence shown here is derived from an EMBL/GenBank/DDBJ whole genome shotgun (WGS) entry which is preliminary data.</text>
</comment>
<dbReference type="Gene3D" id="3.30.530.20">
    <property type="match status" value="1"/>
</dbReference>
<sequence length="147" mass="16980">MALVEKTVLIEQSAERMFELVDRCEDYPAFLPWCSQTEVKFRDAQKTVATLHINYHSVKSGFTTENDKEYPKLMKIRLVDGPFRRLEGSWHFKALAENACKIEFQLHYEFSSKLFEKVIGPVFSHIANTFVDAFVRRAAQVYGASHG</sequence>
<dbReference type="GO" id="GO:0045333">
    <property type="term" value="P:cellular respiration"/>
    <property type="evidence" value="ECO:0007669"/>
    <property type="project" value="InterPro"/>
</dbReference>
<dbReference type="EMBL" id="LODL01000010">
    <property type="protein sequence ID" value="KXB31851.1"/>
    <property type="molecule type" value="Genomic_DNA"/>
</dbReference>
<dbReference type="SUPFAM" id="SSF55961">
    <property type="entry name" value="Bet v1-like"/>
    <property type="match status" value="1"/>
</dbReference>
<dbReference type="STRING" id="281362.AT959_05770"/>
<evidence type="ECO:0000259" key="2">
    <source>
        <dbReference type="Pfam" id="PF03364"/>
    </source>
</evidence>
<dbReference type="Proteomes" id="UP000070186">
    <property type="component" value="Unassembled WGS sequence"/>
</dbReference>